<feature type="transmembrane region" description="Helical" evidence="1">
    <location>
        <begin position="245"/>
        <end position="264"/>
    </location>
</feature>
<dbReference type="PANTHER" id="PTHR46663:SF2">
    <property type="entry name" value="GGDEF DOMAIN-CONTAINING PROTEIN"/>
    <property type="match status" value="1"/>
</dbReference>
<gene>
    <name evidence="3" type="ORF">DVS28_a1250</name>
</gene>
<feature type="transmembrane region" description="Helical" evidence="1">
    <location>
        <begin position="183"/>
        <end position="202"/>
    </location>
</feature>
<evidence type="ECO:0000313" key="4">
    <source>
        <dbReference type="Proteomes" id="UP000264006"/>
    </source>
</evidence>
<name>A0A346XUQ3_9ACTN</name>
<feature type="transmembrane region" description="Helical" evidence="1">
    <location>
        <begin position="222"/>
        <end position="239"/>
    </location>
</feature>
<dbReference type="Gene3D" id="3.30.70.270">
    <property type="match status" value="1"/>
</dbReference>
<dbReference type="PANTHER" id="PTHR46663">
    <property type="entry name" value="DIGUANYLATE CYCLASE DGCT-RELATED"/>
    <property type="match status" value="1"/>
</dbReference>
<keyword evidence="1" id="KW-0812">Transmembrane</keyword>
<dbReference type="SUPFAM" id="SSF55073">
    <property type="entry name" value="Nucleotide cyclase"/>
    <property type="match status" value="1"/>
</dbReference>
<feature type="transmembrane region" description="Helical" evidence="1">
    <location>
        <begin position="13"/>
        <end position="35"/>
    </location>
</feature>
<protein>
    <submittedName>
        <fullName evidence="3">Diguanylate cyclase/phosphodiesterase (GGDEF &amp; EAL domains) with PAS/PAC sensor(S)</fullName>
    </submittedName>
</protein>
<dbReference type="Pfam" id="PF00990">
    <property type="entry name" value="GGDEF"/>
    <property type="match status" value="1"/>
</dbReference>
<keyword evidence="1" id="KW-0472">Membrane</keyword>
<dbReference type="EMBL" id="CP031165">
    <property type="protein sequence ID" value="AXV05950.1"/>
    <property type="molecule type" value="Genomic_DNA"/>
</dbReference>
<evidence type="ECO:0000256" key="1">
    <source>
        <dbReference type="SAM" id="Phobius"/>
    </source>
</evidence>
<dbReference type="SMART" id="SM00267">
    <property type="entry name" value="GGDEF"/>
    <property type="match status" value="1"/>
</dbReference>
<feature type="transmembrane region" description="Helical" evidence="1">
    <location>
        <begin position="70"/>
        <end position="88"/>
    </location>
</feature>
<keyword evidence="4" id="KW-1185">Reference proteome</keyword>
<proteinExistence type="predicted"/>
<dbReference type="InterPro" id="IPR052163">
    <property type="entry name" value="DGC-Regulatory_Protein"/>
</dbReference>
<feature type="transmembrane region" description="Helical" evidence="1">
    <location>
        <begin position="42"/>
        <end position="64"/>
    </location>
</feature>
<dbReference type="AlphaFoldDB" id="A0A346XUQ3"/>
<evidence type="ECO:0000259" key="2">
    <source>
        <dbReference type="PROSITE" id="PS50887"/>
    </source>
</evidence>
<evidence type="ECO:0000313" key="3">
    <source>
        <dbReference type="EMBL" id="AXV05950.1"/>
    </source>
</evidence>
<dbReference type="NCBIfam" id="TIGR00254">
    <property type="entry name" value="GGDEF"/>
    <property type="match status" value="1"/>
</dbReference>
<organism evidence="3 4">
    <name type="scientific">Euzebya pacifica</name>
    <dbReference type="NCBI Taxonomy" id="1608957"/>
    <lineage>
        <taxon>Bacteria</taxon>
        <taxon>Bacillati</taxon>
        <taxon>Actinomycetota</taxon>
        <taxon>Nitriliruptoria</taxon>
        <taxon>Euzebyales</taxon>
    </lineage>
</organism>
<dbReference type="CDD" id="cd01949">
    <property type="entry name" value="GGDEF"/>
    <property type="match status" value="1"/>
</dbReference>
<feature type="transmembrane region" description="Helical" evidence="1">
    <location>
        <begin position="158"/>
        <end position="177"/>
    </location>
</feature>
<reference evidence="3 4" key="1">
    <citation type="submission" date="2018-09" db="EMBL/GenBank/DDBJ databases">
        <title>Complete genome sequence of Euzebya sp. DY32-46 isolated from seawater of Pacific Ocean.</title>
        <authorList>
            <person name="Xu L."/>
            <person name="Wu Y.-H."/>
            <person name="Xu X.-W."/>
        </authorList>
    </citation>
    <scope>NUCLEOTIDE SEQUENCE [LARGE SCALE GENOMIC DNA]</scope>
    <source>
        <strain evidence="3 4">DY32-46</strain>
    </source>
</reference>
<accession>A0A346XUQ3</accession>
<feature type="transmembrane region" description="Helical" evidence="1">
    <location>
        <begin position="100"/>
        <end position="120"/>
    </location>
</feature>
<feature type="domain" description="GGDEF" evidence="2">
    <location>
        <begin position="310"/>
        <end position="445"/>
    </location>
</feature>
<dbReference type="PROSITE" id="PS50887">
    <property type="entry name" value="GGDEF"/>
    <property type="match status" value="1"/>
</dbReference>
<dbReference type="InterPro" id="IPR043128">
    <property type="entry name" value="Rev_trsase/Diguanyl_cyclase"/>
</dbReference>
<feature type="transmembrane region" description="Helical" evidence="1">
    <location>
        <begin position="132"/>
        <end position="151"/>
    </location>
</feature>
<dbReference type="KEGG" id="euz:DVS28_a1250"/>
<dbReference type="InterPro" id="IPR000160">
    <property type="entry name" value="GGDEF_dom"/>
</dbReference>
<dbReference type="InterPro" id="IPR029787">
    <property type="entry name" value="Nucleotide_cyclase"/>
</dbReference>
<sequence length="475" mass="50666">MFAILHSLQGDPVLLYGLRALGTVVLLAVFVVRAWQLPGRHIWVGLFLTMAALPLGDLSVAVTGRADASTPFYIVTYALGTLTGIRLLRMRARHEGRSDSLVDTLFVSLAVGVVLWTVMIGPDGGALDTGTATVVVLSTLIMSIIVGLATSPGAKPRALTVLCLGVTLALVAAMFRGELVPDAWISVVAFMARVLVLVSPLAHDAADLIRPSTPQRTHRPRLAMIGIGLLLLTGLNSVHGIRSGWLASAGSVVGLPLLAVLLLWRVSQVIRENDEITMALHEAAHTDALTLLENRRAIQRSVSRAVADGQHVTLLFVDLNGFKAINDRHGHDVGDEVLVHVSVRLRTAVRTDDVVGRLGGDEFLVVLPGAVSQTTVAEVIERLEHALSRPLVIDGETLWVGASIGLASRTDQESADALLARADAAMYTAKRSAPIARDPARTPQPVFVTSWSADMGLRQRQIPLDDPSDLTTAAT</sequence>
<keyword evidence="1" id="KW-1133">Transmembrane helix</keyword>
<dbReference type="Proteomes" id="UP000264006">
    <property type="component" value="Chromosome"/>
</dbReference>